<keyword evidence="10" id="KW-1185">Reference proteome</keyword>
<dbReference type="GO" id="GO:0020037">
    <property type="term" value="F:heme binding"/>
    <property type="evidence" value="ECO:0007669"/>
    <property type="project" value="InterPro"/>
</dbReference>
<comment type="caution">
    <text evidence="9">The sequence shown here is derived from an EMBL/GenBank/DDBJ whole genome shotgun (WGS) entry which is preliminary data.</text>
</comment>
<dbReference type="InterPro" id="IPR019795">
    <property type="entry name" value="Globin_bac-like_CS"/>
</dbReference>
<keyword evidence="4 7" id="KW-0561">Oxygen transport</keyword>
<keyword evidence="2 7" id="KW-0813">Transport</keyword>
<dbReference type="GO" id="GO:0005344">
    <property type="term" value="F:oxygen carrier activity"/>
    <property type="evidence" value="ECO:0007669"/>
    <property type="project" value="UniProtKB-UniRule"/>
</dbReference>
<evidence type="ECO:0000313" key="10">
    <source>
        <dbReference type="Proteomes" id="UP000591131"/>
    </source>
</evidence>
<dbReference type="EMBL" id="JAAPAO010000753">
    <property type="protein sequence ID" value="KAF4654208.1"/>
    <property type="molecule type" value="Genomic_DNA"/>
</dbReference>
<proteinExistence type="inferred from homology"/>
<evidence type="ECO:0000256" key="7">
    <source>
        <dbReference type="PIRNR" id="PIRNR002030"/>
    </source>
</evidence>
<dbReference type="GO" id="GO:0046872">
    <property type="term" value="F:metal ion binding"/>
    <property type="evidence" value="ECO:0007669"/>
    <property type="project" value="UniProtKB-UniRule"/>
</dbReference>
<protein>
    <recommendedName>
        <fullName evidence="7">Group 1 truncated hemoglobin</fullName>
    </recommendedName>
</protein>
<dbReference type="OrthoDB" id="2155372at2759"/>
<dbReference type="InterPro" id="IPR009050">
    <property type="entry name" value="Globin-like_sf"/>
</dbReference>
<dbReference type="Proteomes" id="UP000591131">
    <property type="component" value="Unassembled WGS sequence"/>
</dbReference>
<evidence type="ECO:0000256" key="4">
    <source>
        <dbReference type="ARBA" id="ARBA00022621"/>
    </source>
</evidence>
<organism evidence="9 10">
    <name type="scientific">Perkinsus chesapeaki</name>
    <name type="common">Clam parasite</name>
    <name type="synonym">Perkinsus andrewsi</name>
    <dbReference type="NCBI Taxonomy" id="330153"/>
    <lineage>
        <taxon>Eukaryota</taxon>
        <taxon>Sar</taxon>
        <taxon>Alveolata</taxon>
        <taxon>Perkinsozoa</taxon>
        <taxon>Perkinsea</taxon>
        <taxon>Perkinsida</taxon>
        <taxon>Perkinsidae</taxon>
        <taxon>Perkinsus</taxon>
    </lineage>
</organism>
<evidence type="ECO:0000313" key="9">
    <source>
        <dbReference type="EMBL" id="KAF4654208.1"/>
    </source>
</evidence>
<name>A0A7J6L4U5_PERCH</name>
<feature type="binding site" description="proximal binding residue" evidence="8">
    <location>
        <position position="70"/>
    </location>
    <ligand>
        <name>heme</name>
        <dbReference type="ChEBI" id="CHEBI:30413"/>
    </ligand>
    <ligandPart>
        <name>Fe</name>
        <dbReference type="ChEBI" id="CHEBI:18248"/>
    </ligandPart>
</feature>
<dbReference type="InterPro" id="IPR012292">
    <property type="entry name" value="Globin/Proto"/>
</dbReference>
<sequence length="118" mass="12803">MATLYEKIGGEPAVDAAVELFYKKNLSDVRIKHVWGKTDMSKLKVHQKNFLTFAFGGPNDYTGRSMKAAHAGLNITEEQFNAVAENLGNTLKELGVAQELVDEVIAIAAAQHDSVVGV</sequence>
<evidence type="ECO:0000256" key="8">
    <source>
        <dbReference type="PIRSR" id="PIRSR002030-1"/>
    </source>
</evidence>
<dbReference type="SUPFAM" id="SSF46458">
    <property type="entry name" value="Globin-like"/>
    <property type="match status" value="1"/>
</dbReference>
<keyword evidence="3 7" id="KW-0349">Heme</keyword>
<dbReference type="GO" id="GO:0019825">
    <property type="term" value="F:oxygen binding"/>
    <property type="evidence" value="ECO:0007669"/>
    <property type="project" value="InterPro"/>
</dbReference>
<comment type="cofactor">
    <cofactor evidence="8">
        <name>heme</name>
        <dbReference type="ChEBI" id="CHEBI:30413"/>
    </cofactor>
    <text evidence="8">Binds 1 heme group per subunit.</text>
</comment>
<reference evidence="9 10" key="1">
    <citation type="submission" date="2020-04" db="EMBL/GenBank/DDBJ databases">
        <title>Perkinsus chesapeaki whole genome sequence.</title>
        <authorList>
            <person name="Bogema D.R."/>
        </authorList>
    </citation>
    <scope>NUCLEOTIDE SEQUENCE [LARGE SCALE GENOMIC DNA]</scope>
    <source>
        <strain evidence="9">ATCC PRA-425</strain>
    </source>
</reference>
<dbReference type="InterPro" id="IPR001486">
    <property type="entry name" value="Hemoglobin_trunc"/>
</dbReference>
<dbReference type="Pfam" id="PF01152">
    <property type="entry name" value="Bac_globin"/>
    <property type="match status" value="1"/>
</dbReference>
<dbReference type="PIRSF" id="PIRSF002030">
    <property type="entry name" value="Globin_Protozoa/Cyanobacteria"/>
    <property type="match status" value="1"/>
</dbReference>
<keyword evidence="5 7" id="KW-0479">Metal-binding</keyword>
<gene>
    <name evidence="9" type="ORF">FOL47_010097</name>
</gene>
<evidence type="ECO:0000256" key="6">
    <source>
        <dbReference type="ARBA" id="ARBA00023004"/>
    </source>
</evidence>
<keyword evidence="6 7" id="KW-0408">Iron</keyword>
<evidence type="ECO:0000256" key="3">
    <source>
        <dbReference type="ARBA" id="ARBA00022617"/>
    </source>
</evidence>
<dbReference type="Gene3D" id="1.10.490.10">
    <property type="entry name" value="Globins"/>
    <property type="match status" value="1"/>
</dbReference>
<evidence type="ECO:0000256" key="2">
    <source>
        <dbReference type="ARBA" id="ARBA00022448"/>
    </source>
</evidence>
<dbReference type="InterPro" id="IPR016339">
    <property type="entry name" value="Hemoglobin_trunc_I"/>
</dbReference>
<dbReference type="PROSITE" id="PS01213">
    <property type="entry name" value="GLOBIN_FAM_2"/>
    <property type="match status" value="1"/>
</dbReference>
<accession>A0A7J6L4U5</accession>
<dbReference type="AlphaFoldDB" id="A0A7J6L4U5"/>
<evidence type="ECO:0000256" key="5">
    <source>
        <dbReference type="ARBA" id="ARBA00022723"/>
    </source>
</evidence>
<evidence type="ECO:0000256" key="1">
    <source>
        <dbReference type="ARBA" id="ARBA00009660"/>
    </source>
</evidence>
<comment type="similarity">
    <text evidence="1 7">Belongs to the truncated hemoglobin family. Group I subfamily.</text>
</comment>
<dbReference type="CDD" id="cd00454">
    <property type="entry name" value="TrHb1_N"/>
    <property type="match status" value="1"/>
</dbReference>